<feature type="chain" id="PRO_5045362491" evidence="3">
    <location>
        <begin position="24"/>
        <end position="402"/>
    </location>
</feature>
<keyword evidence="6" id="KW-1185">Reference proteome</keyword>
<dbReference type="CDD" id="cd06343">
    <property type="entry name" value="PBP1_ABC_ligand_binding-like"/>
    <property type="match status" value="1"/>
</dbReference>
<feature type="domain" description="Leucine-binding protein" evidence="4">
    <location>
        <begin position="33"/>
        <end position="386"/>
    </location>
</feature>
<comment type="caution">
    <text evidence="5">The sequence shown here is derived from an EMBL/GenBank/DDBJ whole genome shotgun (WGS) entry which is preliminary data.</text>
</comment>
<evidence type="ECO:0000313" key="6">
    <source>
        <dbReference type="Proteomes" id="UP000697995"/>
    </source>
</evidence>
<protein>
    <submittedName>
        <fullName evidence="5">Branched-chain amino acid ABC transporter substrate-binding protein</fullName>
    </submittedName>
</protein>
<dbReference type="PANTHER" id="PTHR47235">
    <property type="entry name" value="BLR6548 PROTEIN"/>
    <property type="match status" value="1"/>
</dbReference>
<keyword evidence="2 3" id="KW-0732">Signal</keyword>
<dbReference type="RefSeq" id="WP_133221378.1">
    <property type="nucleotide sequence ID" value="NZ_NRSG01000136.1"/>
</dbReference>
<reference evidence="5 6" key="1">
    <citation type="journal article" date="2020" name="Microorganisms">
        <title>Osmotic Adaptation and Compatible Solute Biosynthesis of Phototrophic Bacteria as Revealed from Genome Analyses.</title>
        <authorList>
            <person name="Imhoff J.F."/>
            <person name="Rahn T."/>
            <person name="Kunzel S."/>
            <person name="Keller A."/>
            <person name="Neulinger S.C."/>
        </authorList>
    </citation>
    <scope>NUCLEOTIDE SEQUENCE [LARGE SCALE GENOMIC DNA]</scope>
    <source>
        <strain evidence="5 6">DSM 15382</strain>
    </source>
</reference>
<organism evidence="5 6">
    <name type="scientific">Paracraurococcus ruber</name>
    <dbReference type="NCBI Taxonomy" id="77675"/>
    <lineage>
        <taxon>Bacteria</taxon>
        <taxon>Pseudomonadati</taxon>
        <taxon>Pseudomonadota</taxon>
        <taxon>Alphaproteobacteria</taxon>
        <taxon>Acetobacterales</taxon>
        <taxon>Roseomonadaceae</taxon>
        <taxon>Paracraurococcus</taxon>
    </lineage>
</organism>
<dbReference type="InterPro" id="IPR028081">
    <property type="entry name" value="Leu-bd"/>
</dbReference>
<feature type="signal peptide" evidence="3">
    <location>
        <begin position="1"/>
        <end position="23"/>
    </location>
</feature>
<comment type="similarity">
    <text evidence="1">Belongs to the leucine-binding protein family.</text>
</comment>
<dbReference type="InterPro" id="IPR028082">
    <property type="entry name" value="Peripla_BP_I"/>
</dbReference>
<proteinExistence type="inferred from homology"/>
<dbReference type="Proteomes" id="UP000697995">
    <property type="component" value="Unassembled WGS sequence"/>
</dbReference>
<dbReference type="Gene3D" id="3.40.50.2300">
    <property type="match status" value="2"/>
</dbReference>
<evidence type="ECO:0000313" key="5">
    <source>
        <dbReference type="EMBL" id="MBK1659962.1"/>
    </source>
</evidence>
<dbReference type="SUPFAM" id="SSF53822">
    <property type="entry name" value="Periplasmic binding protein-like I"/>
    <property type="match status" value="1"/>
</dbReference>
<name>A0ABS1D0Z4_9PROT</name>
<gene>
    <name evidence="5" type="ORF">CKO45_17160</name>
</gene>
<evidence type="ECO:0000256" key="2">
    <source>
        <dbReference type="ARBA" id="ARBA00022729"/>
    </source>
</evidence>
<dbReference type="Pfam" id="PF13458">
    <property type="entry name" value="Peripla_BP_6"/>
    <property type="match status" value="1"/>
</dbReference>
<dbReference type="EMBL" id="NRSG01000136">
    <property type="protein sequence ID" value="MBK1659962.1"/>
    <property type="molecule type" value="Genomic_DNA"/>
</dbReference>
<accession>A0ABS1D0Z4</accession>
<evidence type="ECO:0000256" key="1">
    <source>
        <dbReference type="ARBA" id="ARBA00010062"/>
    </source>
</evidence>
<sequence>MLGRRHVLAAAAAGLAAPGVVRAQELPGVTATEIRIGNTMPYSGPNSAYGVIGRTEQAYIRMLNEQGGFAGRKINWISYDDGFSPPKTVEQIRRLVEQDRVAFLFNTLGTPTNSAVQRYCNQRKVPQLFVATGADKWGNWQEFPWTMGWQPSYRTEAQIYAKHLLSQGKDFRLAIIFQNDDFGKDYIAGLRDVIGAQRFDATVKTASFEITDPTPDSQILSLQGTGADTLMIALGPKAAAQAIRKTHDIGWNAQRYLTNVSLSVGAVMQPAGVEKGIGIITSGYLKEQGDAAWRDDPGMNEYRAFMKQWMPEGDLQDANTVYGFALGRTLQQLLTQCDGNFSRENVMKQAAGLKTVAIPVLLPGITLDTGPQDYRPIQKMQLQRWDGASWVRFGGLIEGAEV</sequence>
<dbReference type="PANTHER" id="PTHR47235:SF1">
    <property type="entry name" value="BLR6548 PROTEIN"/>
    <property type="match status" value="1"/>
</dbReference>
<dbReference type="InterPro" id="IPR006311">
    <property type="entry name" value="TAT_signal"/>
</dbReference>
<evidence type="ECO:0000256" key="3">
    <source>
        <dbReference type="SAM" id="SignalP"/>
    </source>
</evidence>
<dbReference type="PROSITE" id="PS51318">
    <property type="entry name" value="TAT"/>
    <property type="match status" value="1"/>
</dbReference>
<evidence type="ECO:0000259" key="4">
    <source>
        <dbReference type="Pfam" id="PF13458"/>
    </source>
</evidence>